<comment type="function">
    <text evidence="6">Putative transcription activator involved in regulating light control of development.</text>
</comment>
<gene>
    <name evidence="9" type="ORF">ACJIZ3_014278</name>
</gene>
<dbReference type="Pfam" id="PF03101">
    <property type="entry name" value="FAR1"/>
    <property type="match status" value="1"/>
</dbReference>
<dbReference type="EMBL" id="JBJXBP010000008">
    <property type="protein sequence ID" value="KAL3813010.1"/>
    <property type="molecule type" value="Genomic_DNA"/>
</dbReference>
<evidence type="ECO:0000256" key="3">
    <source>
        <dbReference type="ARBA" id="ARBA00022771"/>
    </source>
</evidence>
<dbReference type="SMART" id="SM00575">
    <property type="entry name" value="ZnF_PMZ"/>
    <property type="match status" value="1"/>
</dbReference>
<dbReference type="AlphaFoldDB" id="A0ABD3RJB5"/>
<dbReference type="GO" id="GO:0005634">
    <property type="term" value="C:nucleus"/>
    <property type="evidence" value="ECO:0007669"/>
    <property type="project" value="UniProtKB-SubCell"/>
</dbReference>
<dbReference type="InterPro" id="IPR006564">
    <property type="entry name" value="Znf_PMZ"/>
</dbReference>
<dbReference type="GO" id="GO:0006355">
    <property type="term" value="P:regulation of DNA-templated transcription"/>
    <property type="evidence" value="ECO:0007669"/>
    <property type="project" value="UniProtKB-UniRule"/>
</dbReference>
<protein>
    <recommendedName>
        <fullName evidence="6">Protein FAR1-RELATED SEQUENCE</fullName>
    </recommendedName>
</protein>
<dbReference type="Pfam" id="PF10551">
    <property type="entry name" value="MULE"/>
    <property type="match status" value="1"/>
</dbReference>
<evidence type="ECO:0000256" key="6">
    <source>
        <dbReference type="RuleBase" id="RU367018"/>
    </source>
</evidence>
<dbReference type="InterPro" id="IPR018289">
    <property type="entry name" value="MULE_transposase_dom"/>
</dbReference>
<evidence type="ECO:0000313" key="9">
    <source>
        <dbReference type="EMBL" id="KAL3813010.1"/>
    </source>
</evidence>
<keyword evidence="4 6" id="KW-0862">Zinc</keyword>
<evidence type="ECO:0000259" key="8">
    <source>
        <dbReference type="PROSITE" id="PS50966"/>
    </source>
</evidence>
<evidence type="ECO:0000256" key="1">
    <source>
        <dbReference type="ARBA" id="ARBA00005889"/>
    </source>
</evidence>
<evidence type="ECO:0000256" key="2">
    <source>
        <dbReference type="ARBA" id="ARBA00022723"/>
    </source>
</evidence>
<dbReference type="InterPro" id="IPR031052">
    <property type="entry name" value="FHY3/FAR1"/>
</dbReference>
<proteinExistence type="inferred from homology"/>
<evidence type="ECO:0000313" key="10">
    <source>
        <dbReference type="Proteomes" id="UP001634393"/>
    </source>
</evidence>
<comment type="subcellular location">
    <subcellularLocation>
        <location evidence="6">Nucleus</location>
    </subcellularLocation>
</comment>
<feature type="domain" description="SWIM-type" evidence="8">
    <location>
        <begin position="502"/>
        <end position="538"/>
    </location>
</feature>
<comment type="caution">
    <text evidence="9">The sequence shown here is derived from an EMBL/GenBank/DDBJ whole genome shotgun (WGS) entry which is preliminary data.</text>
</comment>
<keyword evidence="3 5" id="KW-0863">Zinc-finger</keyword>
<sequence>MVDMNNENDFHDYMDTRPSENIDEIHARISKELIPKINMEFETEEAAHKFYLSYAKAVGFGVRLSKAHKDTKTCKNLDRIFCCSRQGERRPDTRDISVISHRSLTRCNCSAEMKINCRQSNTNQAGNYRIVRFIAEHNHDCVTPSKTHLIRSHRRMTISCGIAQRETMELLAKQVGGPEYLGANKMRLGDTGGDDLITNIFWADAKMRSDYSHFGDVVCFDTTYRKHKDGRPIALFVGVNNHKQTTIFGAALLYDETAVTFSWLFDTFAATMLGKKPQTILTDQDKAMSKALAARWPETYHRLCVWHINQNTAIHLSNVFSQYKDFAKEFSSCIYDYEFEDEFIDAWDNMIETYGLQNNEWLKGLFQIKEKWALVYGRETFCADMCTTQRSESMNSVIKKYISYKNELVEFFEHFERLLNDRRCKESRADFYTSQSVPSLLFPVQILKCWSQVHAAMIYTPKILELFQIEVCLSHDCDVEVCSENDTKIEFQVTYHGKHHHHYVTYDSTDASVSCSCKRFEFVGILCSHALKVLNFKKIVKIPDQYIKKRWVKTAKKQIVKVGEEDMNQIDPKDLLSYRYRELCQIHSKLVSRAAESQKAYEIAKLGLLKLLEQVEETFELQKKYQYTLMTRFTLLNLTDLGSTRNTKDKGKFKKTKISKSAKFGNS</sequence>
<reference evidence="9 10" key="1">
    <citation type="submission" date="2024-12" db="EMBL/GenBank/DDBJ databases">
        <title>The unique morphological basis and parallel evolutionary history of personate flowers in Penstemon.</title>
        <authorList>
            <person name="Depatie T.H."/>
            <person name="Wessinger C.A."/>
        </authorList>
    </citation>
    <scope>NUCLEOTIDE SEQUENCE [LARGE SCALE GENOMIC DNA]</scope>
    <source>
        <strain evidence="9">WTNN_2</strain>
        <tissue evidence="9">Leaf</tissue>
    </source>
</reference>
<dbReference type="PANTHER" id="PTHR31669">
    <property type="entry name" value="PROTEIN FAR1-RELATED SEQUENCE 10-RELATED"/>
    <property type="match status" value="1"/>
</dbReference>
<keyword evidence="6" id="KW-0539">Nucleus</keyword>
<organism evidence="9 10">
    <name type="scientific">Penstemon smallii</name>
    <dbReference type="NCBI Taxonomy" id="265156"/>
    <lineage>
        <taxon>Eukaryota</taxon>
        <taxon>Viridiplantae</taxon>
        <taxon>Streptophyta</taxon>
        <taxon>Embryophyta</taxon>
        <taxon>Tracheophyta</taxon>
        <taxon>Spermatophyta</taxon>
        <taxon>Magnoliopsida</taxon>
        <taxon>eudicotyledons</taxon>
        <taxon>Gunneridae</taxon>
        <taxon>Pentapetalae</taxon>
        <taxon>asterids</taxon>
        <taxon>lamiids</taxon>
        <taxon>Lamiales</taxon>
        <taxon>Plantaginaceae</taxon>
        <taxon>Cheloneae</taxon>
        <taxon>Penstemon</taxon>
    </lineage>
</organism>
<keyword evidence="2 6" id="KW-0479">Metal-binding</keyword>
<comment type="similarity">
    <text evidence="1 6">Belongs to the FHY3/FAR1 family.</text>
</comment>
<evidence type="ECO:0000256" key="5">
    <source>
        <dbReference type="PROSITE-ProRule" id="PRU00325"/>
    </source>
</evidence>
<dbReference type="PANTHER" id="PTHR31669:SF299">
    <property type="entry name" value="PROTEIN FAR1-RELATED SEQUENCE"/>
    <property type="match status" value="1"/>
</dbReference>
<feature type="compositionally biased region" description="Basic residues" evidence="7">
    <location>
        <begin position="651"/>
        <end position="660"/>
    </location>
</feature>
<dbReference type="PROSITE" id="PS50966">
    <property type="entry name" value="ZF_SWIM"/>
    <property type="match status" value="1"/>
</dbReference>
<dbReference type="Proteomes" id="UP001634393">
    <property type="component" value="Unassembled WGS sequence"/>
</dbReference>
<dbReference type="InterPro" id="IPR007527">
    <property type="entry name" value="Znf_SWIM"/>
</dbReference>
<feature type="region of interest" description="Disordered" evidence="7">
    <location>
        <begin position="646"/>
        <end position="667"/>
    </location>
</feature>
<dbReference type="GO" id="GO:0008270">
    <property type="term" value="F:zinc ion binding"/>
    <property type="evidence" value="ECO:0007669"/>
    <property type="project" value="UniProtKB-UniRule"/>
</dbReference>
<keyword evidence="10" id="KW-1185">Reference proteome</keyword>
<name>A0ABD3RJB5_9LAMI</name>
<evidence type="ECO:0000256" key="7">
    <source>
        <dbReference type="SAM" id="MobiDB-lite"/>
    </source>
</evidence>
<dbReference type="Pfam" id="PF04434">
    <property type="entry name" value="SWIM"/>
    <property type="match status" value="1"/>
</dbReference>
<evidence type="ECO:0000256" key="4">
    <source>
        <dbReference type="ARBA" id="ARBA00022833"/>
    </source>
</evidence>
<dbReference type="InterPro" id="IPR004330">
    <property type="entry name" value="FAR1_DNA_bnd_dom"/>
</dbReference>
<accession>A0ABD3RJB5</accession>